<dbReference type="SMART" id="SM00226">
    <property type="entry name" value="LMWPc"/>
    <property type="match status" value="1"/>
</dbReference>
<sequence length="150" mass="16154">MSSEAWRRQAEELRALAPRHVLFLCVANSARSQMAEGIARALAPAGVTISSAGSRPTGVNPLAVRALDELGIDLRGQCSKGLDAISPDGVDAVVTLCAEEVCPVFLGKAHRVHWGLPDPAASGMDEQERLQAFRDVRDELRRRLAVVFGR</sequence>
<dbReference type="GO" id="GO:0046685">
    <property type="term" value="P:response to arsenic-containing substance"/>
    <property type="evidence" value="ECO:0007669"/>
    <property type="project" value="UniProtKB-KW"/>
</dbReference>
<dbReference type="AlphaFoldDB" id="A0A7I9VL41"/>
<dbReference type="EMBL" id="BJTG01000004">
    <property type="protein sequence ID" value="GEJ57136.1"/>
    <property type="molecule type" value="Genomic_DNA"/>
</dbReference>
<dbReference type="PANTHER" id="PTHR43428">
    <property type="entry name" value="ARSENATE REDUCTASE"/>
    <property type="match status" value="1"/>
</dbReference>
<name>A0A7I9VL41_9BACT</name>
<dbReference type="Gene3D" id="3.40.50.2300">
    <property type="match status" value="1"/>
</dbReference>
<dbReference type="RefSeq" id="WP_176064621.1">
    <property type="nucleotide sequence ID" value="NZ_BJTG01000004.1"/>
</dbReference>
<accession>A0A7I9VL41</accession>
<evidence type="ECO:0000313" key="3">
    <source>
        <dbReference type="EMBL" id="GEJ57136.1"/>
    </source>
</evidence>
<dbReference type="Pfam" id="PF01451">
    <property type="entry name" value="LMWPc"/>
    <property type="match status" value="1"/>
</dbReference>
<dbReference type="InterPro" id="IPR023485">
    <property type="entry name" value="Ptyr_pPase"/>
</dbReference>
<dbReference type="InterPro" id="IPR036196">
    <property type="entry name" value="Ptyr_pPase_sf"/>
</dbReference>
<keyword evidence="4" id="KW-1185">Reference proteome</keyword>
<proteinExistence type="predicted"/>
<organism evidence="3 4">
    <name type="scientific">Anaeromyxobacter diazotrophicus</name>
    <dbReference type="NCBI Taxonomy" id="2590199"/>
    <lineage>
        <taxon>Bacteria</taxon>
        <taxon>Pseudomonadati</taxon>
        <taxon>Myxococcota</taxon>
        <taxon>Myxococcia</taxon>
        <taxon>Myxococcales</taxon>
        <taxon>Cystobacterineae</taxon>
        <taxon>Anaeromyxobacteraceae</taxon>
        <taxon>Anaeromyxobacter</taxon>
    </lineage>
</organism>
<dbReference type="Proteomes" id="UP000503640">
    <property type="component" value="Unassembled WGS sequence"/>
</dbReference>
<keyword evidence="1" id="KW-0059">Arsenical resistance</keyword>
<protein>
    <submittedName>
        <fullName evidence="3">Protein-tyrosine-phosphatase</fullName>
    </submittedName>
</protein>
<evidence type="ECO:0000256" key="1">
    <source>
        <dbReference type="ARBA" id="ARBA00022849"/>
    </source>
</evidence>
<gene>
    <name evidence="3" type="ORF">AMYX_18770</name>
</gene>
<dbReference type="SUPFAM" id="SSF52788">
    <property type="entry name" value="Phosphotyrosine protein phosphatases I"/>
    <property type="match status" value="1"/>
</dbReference>
<feature type="domain" description="Phosphotyrosine protein phosphatase I" evidence="2">
    <location>
        <begin position="19"/>
        <end position="150"/>
    </location>
</feature>
<evidence type="ECO:0000259" key="2">
    <source>
        <dbReference type="SMART" id="SM00226"/>
    </source>
</evidence>
<dbReference type="CDD" id="cd16345">
    <property type="entry name" value="LMWP_ArsC"/>
    <property type="match status" value="1"/>
</dbReference>
<evidence type="ECO:0000313" key="4">
    <source>
        <dbReference type="Proteomes" id="UP000503640"/>
    </source>
</evidence>
<reference evidence="4" key="1">
    <citation type="journal article" date="2020" name="Appl. Environ. Microbiol.">
        <title>Diazotrophic Anaeromyxobacter Isolates from Soils.</title>
        <authorList>
            <person name="Masuda Y."/>
            <person name="Yamanaka H."/>
            <person name="Xu Z.X."/>
            <person name="Shiratori Y."/>
            <person name="Aono T."/>
            <person name="Amachi S."/>
            <person name="Senoo K."/>
            <person name="Itoh H."/>
        </authorList>
    </citation>
    <scope>NUCLEOTIDE SEQUENCE [LARGE SCALE GENOMIC DNA]</scope>
    <source>
        <strain evidence="4">R267</strain>
    </source>
</reference>
<dbReference type="PANTHER" id="PTHR43428:SF1">
    <property type="entry name" value="ARSENATE REDUCTASE"/>
    <property type="match status" value="1"/>
</dbReference>
<comment type="caution">
    <text evidence="3">The sequence shown here is derived from an EMBL/GenBank/DDBJ whole genome shotgun (WGS) entry which is preliminary data.</text>
</comment>